<dbReference type="Proteomes" id="UP001055115">
    <property type="component" value="Unassembled WGS sequence"/>
</dbReference>
<reference evidence="2 3" key="1">
    <citation type="submission" date="2022-03" db="EMBL/GenBank/DDBJ databases">
        <title>Genome data of Colletotrichum spp.</title>
        <authorList>
            <person name="Utami Y.D."/>
            <person name="Hiruma K."/>
        </authorList>
    </citation>
    <scope>NUCLEOTIDE SEQUENCE [LARGE SCALE GENOMIC DNA]</scope>
    <source>
        <strain evidence="2 3">MAFF 239500</strain>
    </source>
</reference>
<dbReference type="GeneID" id="73333000"/>
<comment type="caution">
    <text evidence="2">The sequence shown here is derived from an EMBL/GenBank/DDBJ whole genome shotgun (WGS) entry which is preliminary data.</text>
</comment>
<organism evidence="2 3">
    <name type="scientific">Colletotrichum spaethianum</name>
    <dbReference type="NCBI Taxonomy" id="700344"/>
    <lineage>
        <taxon>Eukaryota</taxon>
        <taxon>Fungi</taxon>
        <taxon>Dikarya</taxon>
        <taxon>Ascomycota</taxon>
        <taxon>Pezizomycotina</taxon>
        <taxon>Sordariomycetes</taxon>
        <taxon>Hypocreomycetidae</taxon>
        <taxon>Glomerellales</taxon>
        <taxon>Glomerellaceae</taxon>
        <taxon>Colletotrichum</taxon>
        <taxon>Colletotrichum spaethianum species complex</taxon>
    </lineage>
</organism>
<dbReference type="EMBL" id="BQXU01000059">
    <property type="protein sequence ID" value="GKT52017.1"/>
    <property type="molecule type" value="Genomic_DNA"/>
</dbReference>
<sequence length="182" mass="20207">MELQDASGATPLDLAKKQSPLVTPARWSRHPGCGPSPSPTTGDDIGFAARAFDSDTPQFTDEAGRVVFEFSEIHTSHATSNLRHQCWVVVDGRDPTLEHVSPLSSTYRGGNPSLGFALSGISAVFWAAEGRPRVILKLKTYDNHVKALRKHIVRVEFRDSRNKTCFLRFVLPFVLTMEEKSR</sequence>
<name>A0AA37PH32_9PEZI</name>
<evidence type="ECO:0000256" key="1">
    <source>
        <dbReference type="SAM" id="MobiDB-lite"/>
    </source>
</evidence>
<accession>A0AA37PH32</accession>
<feature type="region of interest" description="Disordered" evidence="1">
    <location>
        <begin position="1"/>
        <end position="44"/>
    </location>
</feature>
<keyword evidence="3" id="KW-1185">Reference proteome</keyword>
<proteinExistence type="predicted"/>
<dbReference type="AlphaFoldDB" id="A0AA37PH32"/>
<gene>
    <name evidence="2" type="ORF">ColSpa_12198</name>
</gene>
<dbReference type="RefSeq" id="XP_049134367.1">
    <property type="nucleotide sequence ID" value="XM_049278410.1"/>
</dbReference>
<evidence type="ECO:0000313" key="3">
    <source>
        <dbReference type="Proteomes" id="UP001055115"/>
    </source>
</evidence>
<feature type="compositionally biased region" description="Low complexity" evidence="1">
    <location>
        <begin position="31"/>
        <end position="42"/>
    </location>
</feature>
<protein>
    <submittedName>
        <fullName evidence="2">Uncharacterized protein</fullName>
    </submittedName>
</protein>
<evidence type="ECO:0000313" key="2">
    <source>
        <dbReference type="EMBL" id="GKT52017.1"/>
    </source>
</evidence>